<keyword evidence="2" id="KW-1185">Reference proteome</keyword>
<organism evidence="2">
    <name type="scientific">Arthroderma gypseum (strain ATCC MYA-4604 / CBS 118893)</name>
    <name type="common">Microsporum gypseum</name>
    <dbReference type="NCBI Taxonomy" id="535722"/>
    <lineage>
        <taxon>Eukaryota</taxon>
        <taxon>Fungi</taxon>
        <taxon>Dikarya</taxon>
        <taxon>Ascomycota</taxon>
        <taxon>Pezizomycotina</taxon>
        <taxon>Eurotiomycetes</taxon>
        <taxon>Eurotiomycetidae</taxon>
        <taxon>Onygenales</taxon>
        <taxon>Arthrodermataceae</taxon>
        <taxon>Nannizzia</taxon>
    </lineage>
</organism>
<dbReference type="InParanoid" id="E4V1U7"/>
<dbReference type="HOGENOM" id="CLU_1503111_0_0_1"/>
<dbReference type="OrthoDB" id="4174082at2759"/>
<proteinExistence type="predicted"/>
<name>E4V1U7_ARTGP</name>
<dbReference type="OMA" id="FNASCEA"/>
<reference evidence="2" key="1">
    <citation type="journal article" date="2012" name="MBio">
        <title>Comparative genome analysis of Trichophyton rubrum and related dermatophytes reveals candidate genes involved in infection.</title>
        <authorList>
            <person name="Martinez D.A."/>
            <person name="Oliver B.G."/>
            <person name="Graeser Y."/>
            <person name="Goldberg J.M."/>
            <person name="Li W."/>
            <person name="Martinez-Rossi N.M."/>
            <person name="Monod M."/>
            <person name="Shelest E."/>
            <person name="Barton R.C."/>
            <person name="Birch E."/>
            <person name="Brakhage A.A."/>
            <person name="Chen Z."/>
            <person name="Gurr S.J."/>
            <person name="Heiman D."/>
            <person name="Heitman J."/>
            <person name="Kosti I."/>
            <person name="Rossi A."/>
            <person name="Saif S."/>
            <person name="Samalova M."/>
            <person name="Saunders C.W."/>
            <person name="Shea T."/>
            <person name="Summerbell R.C."/>
            <person name="Xu J."/>
            <person name="Young S."/>
            <person name="Zeng Q."/>
            <person name="Birren B.W."/>
            <person name="Cuomo C.A."/>
            <person name="White T.C."/>
        </authorList>
    </citation>
    <scope>NUCLEOTIDE SEQUENCE [LARGE SCALE GENOMIC DNA]</scope>
    <source>
        <strain evidence="2">ATCC MYA-4604 / CBS 118893</strain>
    </source>
</reference>
<sequence length="178" mass="20404">MADQSESAFNASCEANQMKIEDLSDELKGLVIAQQNWLASTTHFVKQGDVYINIDQAFKEEFKDLIEKLNHPKSTQVTLFRTKDSNKPTRVHDSRLKRILYMYPLRILHGPAKVHSDYPGMQGSISKDIRVGTCIIFHDRVFVDGVLEFLIIGVPRQDSREIEHTKKGEKVEEKPHVL</sequence>
<evidence type="ECO:0000313" key="1">
    <source>
        <dbReference type="EMBL" id="EFR04012.1"/>
    </source>
</evidence>
<dbReference type="AlphaFoldDB" id="E4V1U7"/>
<evidence type="ECO:0000313" key="2">
    <source>
        <dbReference type="Proteomes" id="UP000002669"/>
    </source>
</evidence>
<dbReference type="VEuPathDB" id="FungiDB:MGYG_07017"/>
<dbReference type="Proteomes" id="UP000002669">
    <property type="component" value="Unassembled WGS sequence"/>
</dbReference>
<protein>
    <submittedName>
        <fullName evidence="1">Uncharacterized protein</fullName>
    </submittedName>
</protein>
<accession>E4V1U7</accession>
<dbReference type="eggNOG" id="ENOG502RQV5">
    <property type="taxonomic scope" value="Eukaryota"/>
</dbReference>
<gene>
    <name evidence="1" type="ORF">MGYG_07017</name>
</gene>
<dbReference type="GeneID" id="10026266"/>
<dbReference type="RefSeq" id="XP_003171020.1">
    <property type="nucleotide sequence ID" value="XM_003170972.1"/>
</dbReference>
<dbReference type="EMBL" id="DS989827">
    <property type="protein sequence ID" value="EFR04012.1"/>
    <property type="molecule type" value="Genomic_DNA"/>
</dbReference>